<sequence length="541" mass="61191">MDLISVANYATAHWAIALASSTLLYFVISAIYNLYVGPLAKYPGPFFAKISSWPNFYHSLTGYRHIWIWQCHQIYGETFRYKPNGLLFDSPRAFRTIHGAKANVKRAKFYEFWSRNSKDVHTLSTVDPGVHARKRKVLNQAFSAQAIRSAEGFVVKHIDRWCELLIQDNDGEQWTEPQNLAHLVDHLTFDIMGDLSFGRSMDTKEPGSNPFKAIPHIIADYLQFMYPISNSPILSWWVWMKPRGLDAVFQLLTPPGVKAYYEFIESSVSKRKLEEEEFEKNGTEKGGGRKDMFHYLFKTRDEQGNPAYSTDELYAEANLLVIAGVDTTAIALCSFFFYMIRRPGCYSRLIKELRATFDSADEIQSGPKLSSCAYLQACVNEGMRLGSGGPADAPRVVLKGGLDINGDHLTEGTCVGVSSWTISHNESHYGDPWTYRPERWVVDEKAGVSPEDVTRAQEAFNPFLIGTGNCVGQKLAMMELLLVTAKTLYRMDVRQAPGDYLGGGSLEKGWGMRDPNHFQVKDAYVSLRDGPRVQFRKRVTK</sequence>
<dbReference type="AlphaFoldDB" id="A0A9P7YQB2"/>
<evidence type="ECO:0000256" key="9">
    <source>
        <dbReference type="SAM" id="Phobius"/>
    </source>
</evidence>
<keyword evidence="7" id="KW-0503">Monooxygenase</keyword>
<comment type="cofactor">
    <cofactor evidence="1 8">
        <name>heme</name>
        <dbReference type="ChEBI" id="CHEBI:30413"/>
    </cofactor>
</comment>
<keyword evidence="5" id="KW-0560">Oxidoreductase</keyword>
<evidence type="ECO:0000313" key="10">
    <source>
        <dbReference type="EMBL" id="KAG9237994.1"/>
    </source>
</evidence>
<dbReference type="Proteomes" id="UP000824998">
    <property type="component" value="Unassembled WGS sequence"/>
</dbReference>
<dbReference type="InterPro" id="IPR001128">
    <property type="entry name" value="Cyt_P450"/>
</dbReference>
<evidence type="ECO:0000256" key="6">
    <source>
        <dbReference type="ARBA" id="ARBA00023004"/>
    </source>
</evidence>
<evidence type="ECO:0000256" key="8">
    <source>
        <dbReference type="PIRSR" id="PIRSR602401-1"/>
    </source>
</evidence>
<reference evidence="10" key="1">
    <citation type="journal article" date="2021" name="IMA Fungus">
        <title>Genomic characterization of three marine fungi, including Emericellopsis atlantica sp. nov. with signatures of a generalist lifestyle and marine biomass degradation.</title>
        <authorList>
            <person name="Hagestad O.C."/>
            <person name="Hou L."/>
            <person name="Andersen J.H."/>
            <person name="Hansen E.H."/>
            <person name="Altermark B."/>
            <person name="Li C."/>
            <person name="Kuhnert E."/>
            <person name="Cox R.J."/>
            <person name="Crous P.W."/>
            <person name="Spatafora J.W."/>
            <person name="Lail K."/>
            <person name="Amirebrahimi M."/>
            <person name="Lipzen A."/>
            <person name="Pangilinan J."/>
            <person name="Andreopoulos W."/>
            <person name="Hayes R.D."/>
            <person name="Ng V."/>
            <person name="Grigoriev I.V."/>
            <person name="Jackson S.A."/>
            <person name="Sutton T.D.S."/>
            <person name="Dobson A.D.W."/>
            <person name="Rama T."/>
        </authorList>
    </citation>
    <scope>NUCLEOTIDE SEQUENCE</scope>
    <source>
        <strain evidence="10">TRa018bII</strain>
    </source>
</reference>
<proteinExistence type="inferred from homology"/>
<dbReference type="Gene3D" id="1.10.630.10">
    <property type="entry name" value="Cytochrome P450"/>
    <property type="match status" value="1"/>
</dbReference>
<evidence type="ECO:0000256" key="3">
    <source>
        <dbReference type="ARBA" id="ARBA00022617"/>
    </source>
</evidence>
<keyword evidence="9" id="KW-0472">Membrane</keyword>
<gene>
    <name evidence="10" type="ORF">BJ875DRAFT_480803</name>
</gene>
<dbReference type="SUPFAM" id="SSF48264">
    <property type="entry name" value="Cytochrome P450"/>
    <property type="match status" value="1"/>
</dbReference>
<name>A0A9P7YQB2_9HELO</name>
<dbReference type="InterPro" id="IPR002401">
    <property type="entry name" value="Cyt_P450_E_grp-I"/>
</dbReference>
<evidence type="ECO:0000256" key="5">
    <source>
        <dbReference type="ARBA" id="ARBA00023002"/>
    </source>
</evidence>
<dbReference type="PANTHER" id="PTHR24305:SF237">
    <property type="entry name" value="CYTOCHROME P450 MONOOXYGENASE ATNE-RELATED"/>
    <property type="match status" value="1"/>
</dbReference>
<dbReference type="InterPro" id="IPR036396">
    <property type="entry name" value="Cyt_P450_sf"/>
</dbReference>
<keyword evidence="9" id="KW-0812">Transmembrane</keyword>
<dbReference type="GO" id="GO:0020037">
    <property type="term" value="F:heme binding"/>
    <property type="evidence" value="ECO:0007669"/>
    <property type="project" value="InterPro"/>
</dbReference>
<dbReference type="InterPro" id="IPR050121">
    <property type="entry name" value="Cytochrome_P450_monoxygenase"/>
</dbReference>
<dbReference type="PANTHER" id="PTHR24305">
    <property type="entry name" value="CYTOCHROME P450"/>
    <property type="match status" value="1"/>
</dbReference>
<comment type="caution">
    <text evidence="10">The sequence shown here is derived from an EMBL/GenBank/DDBJ whole genome shotgun (WGS) entry which is preliminary data.</text>
</comment>
<dbReference type="Pfam" id="PF00067">
    <property type="entry name" value="p450"/>
    <property type="match status" value="1"/>
</dbReference>
<feature type="binding site" description="axial binding residue" evidence="8">
    <location>
        <position position="470"/>
    </location>
    <ligand>
        <name>heme</name>
        <dbReference type="ChEBI" id="CHEBI:30413"/>
    </ligand>
    <ligandPart>
        <name>Fe</name>
        <dbReference type="ChEBI" id="CHEBI:18248"/>
    </ligandPart>
</feature>
<keyword evidence="4 8" id="KW-0479">Metal-binding</keyword>
<evidence type="ECO:0000313" key="11">
    <source>
        <dbReference type="Proteomes" id="UP000824998"/>
    </source>
</evidence>
<keyword evidence="11" id="KW-1185">Reference proteome</keyword>
<comment type="similarity">
    <text evidence="2">Belongs to the cytochrome P450 family.</text>
</comment>
<keyword evidence="3 8" id="KW-0349">Heme</keyword>
<evidence type="ECO:0000256" key="7">
    <source>
        <dbReference type="ARBA" id="ARBA00023033"/>
    </source>
</evidence>
<dbReference type="GO" id="GO:0016705">
    <property type="term" value="F:oxidoreductase activity, acting on paired donors, with incorporation or reduction of molecular oxygen"/>
    <property type="evidence" value="ECO:0007669"/>
    <property type="project" value="InterPro"/>
</dbReference>
<dbReference type="PRINTS" id="PR00385">
    <property type="entry name" value="P450"/>
</dbReference>
<organism evidence="10 11">
    <name type="scientific">Amylocarpus encephaloides</name>
    <dbReference type="NCBI Taxonomy" id="45428"/>
    <lineage>
        <taxon>Eukaryota</taxon>
        <taxon>Fungi</taxon>
        <taxon>Dikarya</taxon>
        <taxon>Ascomycota</taxon>
        <taxon>Pezizomycotina</taxon>
        <taxon>Leotiomycetes</taxon>
        <taxon>Helotiales</taxon>
        <taxon>Helotiales incertae sedis</taxon>
        <taxon>Amylocarpus</taxon>
    </lineage>
</organism>
<dbReference type="EMBL" id="MU251377">
    <property type="protein sequence ID" value="KAG9237994.1"/>
    <property type="molecule type" value="Genomic_DNA"/>
</dbReference>
<dbReference type="CDD" id="cd11061">
    <property type="entry name" value="CYP67-like"/>
    <property type="match status" value="1"/>
</dbReference>
<feature type="transmembrane region" description="Helical" evidence="9">
    <location>
        <begin position="12"/>
        <end position="35"/>
    </location>
</feature>
<evidence type="ECO:0000256" key="4">
    <source>
        <dbReference type="ARBA" id="ARBA00022723"/>
    </source>
</evidence>
<keyword evidence="9" id="KW-1133">Transmembrane helix</keyword>
<dbReference type="GO" id="GO:0005506">
    <property type="term" value="F:iron ion binding"/>
    <property type="evidence" value="ECO:0007669"/>
    <property type="project" value="InterPro"/>
</dbReference>
<dbReference type="GO" id="GO:0004497">
    <property type="term" value="F:monooxygenase activity"/>
    <property type="evidence" value="ECO:0007669"/>
    <property type="project" value="UniProtKB-KW"/>
</dbReference>
<keyword evidence="6 8" id="KW-0408">Iron</keyword>
<dbReference type="OrthoDB" id="1470350at2759"/>
<feature type="transmembrane region" description="Helical" evidence="9">
    <location>
        <begin position="319"/>
        <end position="340"/>
    </location>
</feature>
<accession>A0A9P7YQB2</accession>
<evidence type="ECO:0000256" key="2">
    <source>
        <dbReference type="ARBA" id="ARBA00010617"/>
    </source>
</evidence>
<evidence type="ECO:0000256" key="1">
    <source>
        <dbReference type="ARBA" id="ARBA00001971"/>
    </source>
</evidence>
<dbReference type="PRINTS" id="PR00463">
    <property type="entry name" value="EP450I"/>
</dbReference>
<protein>
    <submittedName>
        <fullName evidence="10">Benzoate 4-monooxygenase cytochrome P450</fullName>
    </submittedName>
</protein>